<evidence type="ECO:0008006" key="4">
    <source>
        <dbReference type="Google" id="ProtNLM"/>
    </source>
</evidence>
<dbReference type="RefSeq" id="WP_076384658.1">
    <property type="nucleotide sequence ID" value="NZ_FTOI01000001.1"/>
</dbReference>
<accession>A0A1N7J9Z6</accession>
<evidence type="ECO:0000313" key="2">
    <source>
        <dbReference type="EMBL" id="SIS46081.1"/>
    </source>
</evidence>
<proteinExistence type="predicted"/>
<dbReference type="OrthoDB" id="709028at2"/>
<feature type="transmembrane region" description="Helical" evidence="1">
    <location>
        <begin position="140"/>
        <end position="164"/>
    </location>
</feature>
<keyword evidence="1" id="KW-0472">Membrane</keyword>
<dbReference type="AlphaFoldDB" id="A0A1N7J9Z6"/>
<organism evidence="2 3">
    <name type="scientific">Kaistella chaponensis</name>
    <dbReference type="NCBI Taxonomy" id="713588"/>
    <lineage>
        <taxon>Bacteria</taxon>
        <taxon>Pseudomonadati</taxon>
        <taxon>Bacteroidota</taxon>
        <taxon>Flavobacteriia</taxon>
        <taxon>Flavobacteriales</taxon>
        <taxon>Weeksellaceae</taxon>
        <taxon>Chryseobacterium group</taxon>
        <taxon>Kaistella</taxon>
    </lineage>
</organism>
<protein>
    <recommendedName>
        <fullName evidence="4">Beta-carotene 15,15'-monooxygenase</fullName>
    </recommendedName>
</protein>
<feature type="transmembrane region" description="Helical" evidence="1">
    <location>
        <begin position="176"/>
        <end position="198"/>
    </location>
</feature>
<evidence type="ECO:0000256" key="1">
    <source>
        <dbReference type="SAM" id="Phobius"/>
    </source>
</evidence>
<sequence>MPEFNIDQFKKTWQEQAIQPKYNSDEIRLMLNKSSRNYVKYILGISIAEFLVILGMNFYYIFLGDDTNSYLNILEKLGVKNNADLIADLSHLYFVLKVISLILTGFFVFKFYKNYKHIKIESNLTKLILQIIKFKNTVNYFILANVFLIILYTIALGIFASWALSNQNITLTHPTLVGFYMGLLLMMILSVVLIWVYYRIVYGIILKKLGKNLEELQKIELGQS</sequence>
<keyword evidence="3" id="KW-1185">Reference proteome</keyword>
<reference evidence="3" key="1">
    <citation type="submission" date="2017-01" db="EMBL/GenBank/DDBJ databases">
        <authorList>
            <person name="Varghese N."/>
            <person name="Submissions S."/>
        </authorList>
    </citation>
    <scope>NUCLEOTIDE SEQUENCE [LARGE SCALE GENOMIC DNA]</scope>
    <source>
        <strain evidence="3">DSM 23145</strain>
    </source>
</reference>
<feature type="transmembrane region" description="Helical" evidence="1">
    <location>
        <begin position="38"/>
        <end position="62"/>
    </location>
</feature>
<dbReference type="EMBL" id="FTOI01000001">
    <property type="protein sequence ID" value="SIS46081.1"/>
    <property type="molecule type" value="Genomic_DNA"/>
</dbReference>
<name>A0A1N7J9Z6_9FLAO</name>
<dbReference type="STRING" id="713588.SAMN05421789_101307"/>
<keyword evidence="1" id="KW-1133">Transmembrane helix</keyword>
<feature type="transmembrane region" description="Helical" evidence="1">
    <location>
        <begin position="92"/>
        <end position="112"/>
    </location>
</feature>
<evidence type="ECO:0000313" key="3">
    <source>
        <dbReference type="Proteomes" id="UP000185839"/>
    </source>
</evidence>
<dbReference type="Proteomes" id="UP000185839">
    <property type="component" value="Unassembled WGS sequence"/>
</dbReference>
<keyword evidence="1" id="KW-0812">Transmembrane</keyword>
<gene>
    <name evidence="2" type="ORF">SAMN05421789_101307</name>
</gene>